<dbReference type="STRING" id="1641165.XM38_00545"/>
<evidence type="ECO:0000313" key="2">
    <source>
        <dbReference type="Proteomes" id="UP000191901"/>
    </source>
</evidence>
<dbReference type="Proteomes" id="UP000191901">
    <property type="component" value="Chromosome"/>
</dbReference>
<evidence type="ECO:0000313" key="1">
    <source>
        <dbReference type="EMBL" id="ASC72322.1"/>
    </source>
</evidence>
<accession>A0A1Z3HPZ6</accession>
<organism evidence="1 2">
    <name type="scientific">Halomicronema hongdechloris C2206</name>
    <dbReference type="NCBI Taxonomy" id="1641165"/>
    <lineage>
        <taxon>Bacteria</taxon>
        <taxon>Bacillati</taxon>
        <taxon>Cyanobacteriota</taxon>
        <taxon>Cyanophyceae</taxon>
        <taxon>Nodosilineales</taxon>
        <taxon>Nodosilineaceae</taxon>
        <taxon>Halomicronema</taxon>
    </lineage>
</organism>
<dbReference type="KEGG" id="hhg:XM38_032790"/>
<dbReference type="EMBL" id="CP021983">
    <property type="protein sequence ID" value="ASC72322.1"/>
    <property type="molecule type" value="Genomic_DNA"/>
</dbReference>
<sequence>MEERLNMRGQLILSLSDRSGQMIHQQHPKNRIVLSGRRLVAQLFGGVESGVPAPKKITQMAVGTDGTDPNDDQTNLLAERSRKAIAQISYEETLEAGVKRLQASITAEFNFEEANGDDPLREAAILNEDGVMYNRVVFEPVTKTNAFKLTLLWRVVF</sequence>
<dbReference type="AlphaFoldDB" id="A0A1Z3HPZ6"/>
<proteinExistence type="predicted"/>
<name>A0A1Z3HPZ6_9CYAN</name>
<protein>
    <submittedName>
        <fullName evidence="1">Uncharacterized protein</fullName>
    </submittedName>
</protein>
<reference evidence="1 2" key="1">
    <citation type="journal article" date="2016" name="Biochim. Biophys. Acta">
        <title>Characterization of red-shifted phycobilisomes isolated from the chlorophyll f-containing cyanobacterium Halomicronema hongdechloris.</title>
        <authorList>
            <person name="Li Y."/>
            <person name="Lin Y."/>
            <person name="Garvey C.J."/>
            <person name="Birch D."/>
            <person name="Corkery R.W."/>
            <person name="Loughlin P.C."/>
            <person name="Scheer H."/>
            <person name="Willows R.D."/>
            <person name="Chen M."/>
        </authorList>
    </citation>
    <scope>NUCLEOTIDE SEQUENCE [LARGE SCALE GENOMIC DNA]</scope>
    <source>
        <strain evidence="1 2">C2206</strain>
    </source>
</reference>
<dbReference type="OrthoDB" id="583261at2"/>
<dbReference type="RefSeq" id="WP_137455139.1">
    <property type="nucleotide sequence ID" value="NZ_CP021983.2"/>
</dbReference>
<gene>
    <name evidence="1" type="ORF">XM38_032790</name>
</gene>
<keyword evidence="2" id="KW-1185">Reference proteome</keyword>